<dbReference type="EMBL" id="CAWUPB010001173">
    <property type="protein sequence ID" value="CAK7347476.1"/>
    <property type="molecule type" value="Genomic_DNA"/>
</dbReference>
<feature type="domain" description="Neprosin activation peptide" evidence="1">
    <location>
        <begin position="25"/>
        <end position="66"/>
    </location>
</feature>
<organism evidence="2 3">
    <name type="scientific">Dovyalis caffra</name>
    <dbReference type="NCBI Taxonomy" id="77055"/>
    <lineage>
        <taxon>Eukaryota</taxon>
        <taxon>Viridiplantae</taxon>
        <taxon>Streptophyta</taxon>
        <taxon>Embryophyta</taxon>
        <taxon>Tracheophyta</taxon>
        <taxon>Spermatophyta</taxon>
        <taxon>Magnoliopsida</taxon>
        <taxon>eudicotyledons</taxon>
        <taxon>Gunneridae</taxon>
        <taxon>Pentapetalae</taxon>
        <taxon>rosids</taxon>
        <taxon>fabids</taxon>
        <taxon>Malpighiales</taxon>
        <taxon>Salicaceae</taxon>
        <taxon>Flacourtieae</taxon>
        <taxon>Dovyalis</taxon>
    </lineage>
</organism>
<keyword evidence="3" id="KW-1185">Reference proteome</keyword>
<evidence type="ECO:0000313" key="2">
    <source>
        <dbReference type="EMBL" id="CAK7347476.1"/>
    </source>
</evidence>
<dbReference type="Pfam" id="PF14365">
    <property type="entry name" value="Neprosin_AP"/>
    <property type="match status" value="1"/>
</dbReference>
<reference evidence="2 3" key="1">
    <citation type="submission" date="2024-01" db="EMBL/GenBank/DDBJ databases">
        <authorList>
            <person name="Waweru B."/>
        </authorList>
    </citation>
    <scope>NUCLEOTIDE SEQUENCE [LARGE SCALE GENOMIC DNA]</scope>
</reference>
<evidence type="ECO:0000313" key="3">
    <source>
        <dbReference type="Proteomes" id="UP001314170"/>
    </source>
</evidence>
<proteinExistence type="predicted"/>
<sequence>MIKAALPTMKSSRKDRGPASIAFIPDGDVIDCVLSHIQPAFDHPELQGKNPLDPPRDQKAIKQERQWQRAISSGQIQKLVDRDHGIWYRICTMVMEELASLILDVKNLIVEMLQAAKSPNML</sequence>
<evidence type="ECO:0000259" key="1">
    <source>
        <dbReference type="Pfam" id="PF14365"/>
    </source>
</evidence>
<accession>A0AAV1SAL0</accession>
<gene>
    <name evidence="2" type="ORF">DCAF_LOCUS20163</name>
</gene>
<dbReference type="Proteomes" id="UP001314170">
    <property type="component" value="Unassembled WGS sequence"/>
</dbReference>
<name>A0AAV1SAL0_9ROSI</name>
<dbReference type="InterPro" id="IPR025521">
    <property type="entry name" value="Neprosin_propep"/>
</dbReference>
<comment type="caution">
    <text evidence="2">The sequence shown here is derived from an EMBL/GenBank/DDBJ whole genome shotgun (WGS) entry which is preliminary data.</text>
</comment>
<dbReference type="AlphaFoldDB" id="A0AAV1SAL0"/>
<protein>
    <recommendedName>
        <fullName evidence="1">Neprosin activation peptide domain-containing protein</fullName>
    </recommendedName>
</protein>